<organism evidence="1 2">
    <name type="scientific">Acaulospora morrowiae</name>
    <dbReference type="NCBI Taxonomy" id="94023"/>
    <lineage>
        <taxon>Eukaryota</taxon>
        <taxon>Fungi</taxon>
        <taxon>Fungi incertae sedis</taxon>
        <taxon>Mucoromycota</taxon>
        <taxon>Glomeromycotina</taxon>
        <taxon>Glomeromycetes</taxon>
        <taxon>Diversisporales</taxon>
        <taxon>Acaulosporaceae</taxon>
        <taxon>Acaulospora</taxon>
    </lineage>
</organism>
<protein>
    <submittedName>
        <fullName evidence="1">5963_t:CDS:1</fullName>
    </submittedName>
</protein>
<proteinExistence type="predicted"/>
<dbReference type="EMBL" id="CAJVPV010000198">
    <property type="protein sequence ID" value="CAG8446468.1"/>
    <property type="molecule type" value="Genomic_DNA"/>
</dbReference>
<evidence type="ECO:0000313" key="1">
    <source>
        <dbReference type="EMBL" id="CAG8446468.1"/>
    </source>
</evidence>
<dbReference type="Proteomes" id="UP000789342">
    <property type="component" value="Unassembled WGS sequence"/>
</dbReference>
<evidence type="ECO:0000313" key="2">
    <source>
        <dbReference type="Proteomes" id="UP000789342"/>
    </source>
</evidence>
<sequence length="161" mass="18162">MSDVIKLDALPAVFFVALKEVIKDLHTSLEVNVVNNHSTLSLCQPEFFTTSNVNDLMTDDVVPSERANVQISGMLASRGILSFKIQGKIFFHYLVITWAVKTVMKKGRNSITVSIMDNKPERKSRLELYNNLHKKNDRKYPGDNINFMDSHYLISGGITDG</sequence>
<reference evidence="1" key="1">
    <citation type="submission" date="2021-06" db="EMBL/GenBank/DDBJ databases">
        <authorList>
            <person name="Kallberg Y."/>
            <person name="Tangrot J."/>
            <person name="Rosling A."/>
        </authorList>
    </citation>
    <scope>NUCLEOTIDE SEQUENCE</scope>
    <source>
        <strain evidence="1">CL551</strain>
    </source>
</reference>
<accession>A0A9N8YSV8</accession>
<gene>
    <name evidence="1" type="ORF">AMORRO_LOCUS641</name>
</gene>
<dbReference type="AlphaFoldDB" id="A0A9N8YSV8"/>
<dbReference type="OrthoDB" id="2306840at2759"/>
<keyword evidence="2" id="KW-1185">Reference proteome</keyword>
<comment type="caution">
    <text evidence="1">The sequence shown here is derived from an EMBL/GenBank/DDBJ whole genome shotgun (WGS) entry which is preliminary data.</text>
</comment>
<name>A0A9N8YSV8_9GLOM</name>